<proteinExistence type="predicted"/>
<reference evidence="2 3" key="1">
    <citation type="submission" date="2019-02" db="EMBL/GenBank/DDBJ databases">
        <title>Deep-cultivation of Planctomycetes and their phenomic and genomic characterization uncovers novel biology.</title>
        <authorList>
            <person name="Wiegand S."/>
            <person name="Jogler M."/>
            <person name="Boedeker C."/>
            <person name="Pinto D."/>
            <person name="Vollmers J."/>
            <person name="Rivas-Marin E."/>
            <person name="Kohn T."/>
            <person name="Peeters S.H."/>
            <person name="Heuer A."/>
            <person name="Rast P."/>
            <person name="Oberbeckmann S."/>
            <person name="Bunk B."/>
            <person name="Jeske O."/>
            <person name="Meyerdierks A."/>
            <person name="Storesund J.E."/>
            <person name="Kallscheuer N."/>
            <person name="Luecker S."/>
            <person name="Lage O.M."/>
            <person name="Pohl T."/>
            <person name="Merkel B.J."/>
            <person name="Hornburger P."/>
            <person name="Mueller R.-W."/>
            <person name="Bruemmer F."/>
            <person name="Labrenz M."/>
            <person name="Spormann A.M."/>
            <person name="Op den Camp H."/>
            <person name="Overmann J."/>
            <person name="Amann R."/>
            <person name="Jetten M.S.M."/>
            <person name="Mascher T."/>
            <person name="Medema M.H."/>
            <person name="Devos D.P."/>
            <person name="Kaster A.-K."/>
            <person name="Ovreas L."/>
            <person name="Rohde M."/>
            <person name="Galperin M.Y."/>
            <person name="Jogler C."/>
        </authorList>
    </citation>
    <scope>NUCLEOTIDE SEQUENCE [LARGE SCALE GENOMIC DNA]</scope>
    <source>
        <strain evidence="2 3">I41</strain>
    </source>
</reference>
<dbReference type="NCBIfam" id="TIGR04012">
    <property type="entry name" value="poly_gGlu_PgsB"/>
    <property type="match status" value="1"/>
</dbReference>
<dbReference type="PANTHER" id="PTHR43445:SF1">
    <property type="entry name" value="PGA SYNTHASE CAPB"/>
    <property type="match status" value="1"/>
</dbReference>
<dbReference type="InterPro" id="IPR036565">
    <property type="entry name" value="Mur-like_cat_sf"/>
</dbReference>
<evidence type="ECO:0000259" key="1">
    <source>
        <dbReference type="Pfam" id="PF08245"/>
    </source>
</evidence>
<dbReference type="InterPro" id="IPR050061">
    <property type="entry name" value="MurCDEF_pg_biosynth"/>
</dbReference>
<sequence length="460" mass="49827">MGLAKLTVSIIYAPPALRGTLAREEALFPVVKLSGLTLLSTGDARRGGCQLESLTYLGTFPPMSAIAALAATTGLLIGGGVAELAVHRRNLRQIPIRIHVNGTRGKSSVARLIAAGMRNAGKRTCCKTTGTLPRMIMPDGSEYPVFRPAKANVIEQIRIVAATAEIDADALVLECMALIPSLQWLCEDKLVRATHAVITNAREDHLDVMGPGGRDVALALAGMVPVGGKLYTAEQVYLDVFEKVCRDRKCELVAVTPAEVAAITPLDLAGFSYVEHAENIALALKVCHAVGVERGVALQGMWRAHPDPGAMTAHEMNFFGREINFVNGFAANDPQSTERIWRMALERYADVEKRIAVFNCRADRPDRSRQLGTVVAQWPAADHYLLIGSGTYIFAKYAVKAGLDPQKMVFAEDHPAEDIFESIVELTGRRSMAMGMANIGGIGLEVVRYFANRSTARTFK</sequence>
<dbReference type="EMBL" id="CP036339">
    <property type="protein sequence ID" value="QDT75234.1"/>
    <property type="molecule type" value="Genomic_DNA"/>
</dbReference>
<dbReference type="InterPro" id="IPR008337">
    <property type="entry name" value="Capsule_biosynth_CapB"/>
</dbReference>
<evidence type="ECO:0000313" key="3">
    <source>
        <dbReference type="Proteomes" id="UP000317909"/>
    </source>
</evidence>
<accession>A0A517U3N0</accession>
<dbReference type="GO" id="GO:0045227">
    <property type="term" value="P:capsule polysaccharide biosynthetic process"/>
    <property type="evidence" value="ECO:0007669"/>
    <property type="project" value="InterPro"/>
</dbReference>
<dbReference type="InterPro" id="IPR013221">
    <property type="entry name" value="Mur_ligase_cen"/>
</dbReference>
<name>A0A517U3N0_9BACT</name>
<protein>
    <submittedName>
        <fullName evidence="2">Capsule biosynthesis protein CapB</fullName>
    </submittedName>
</protein>
<keyword evidence="3" id="KW-1185">Reference proteome</keyword>
<dbReference type="GO" id="GO:0016881">
    <property type="term" value="F:acid-amino acid ligase activity"/>
    <property type="evidence" value="ECO:0007669"/>
    <property type="project" value="InterPro"/>
</dbReference>
<dbReference type="Pfam" id="PF08245">
    <property type="entry name" value="Mur_ligase_M"/>
    <property type="match status" value="1"/>
</dbReference>
<dbReference type="SUPFAM" id="SSF53623">
    <property type="entry name" value="MurD-like peptide ligases, catalytic domain"/>
    <property type="match status" value="1"/>
</dbReference>
<feature type="domain" description="Mur ligase central" evidence="1">
    <location>
        <begin position="100"/>
        <end position="209"/>
    </location>
</feature>
<dbReference type="GO" id="GO:0005524">
    <property type="term" value="F:ATP binding"/>
    <property type="evidence" value="ECO:0007669"/>
    <property type="project" value="InterPro"/>
</dbReference>
<organism evidence="2 3">
    <name type="scientific">Lacipirellula limnantheis</name>
    <dbReference type="NCBI Taxonomy" id="2528024"/>
    <lineage>
        <taxon>Bacteria</taxon>
        <taxon>Pseudomonadati</taxon>
        <taxon>Planctomycetota</taxon>
        <taxon>Planctomycetia</taxon>
        <taxon>Pirellulales</taxon>
        <taxon>Lacipirellulaceae</taxon>
        <taxon>Lacipirellula</taxon>
    </lineage>
</organism>
<dbReference type="PRINTS" id="PR01758">
    <property type="entry name" value="CAPSULEPROTB"/>
</dbReference>
<dbReference type="GO" id="GO:0016020">
    <property type="term" value="C:membrane"/>
    <property type="evidence" value="ECO:0007669"/>
    <property type="project" value="InterPro"/>
</dbReference>
<dbReference type="PANTHER" id="PTHR43445">
    <property type="entry name" value="UDP-N-ACETYLMURAMATE--L-ALANINE LIGASE-RELATED"/>
    <property type="match status" value="1"/>
</dbReference>
<dbReference type="AlphaFoldDB" id="A0A517U3N0"/>
<dbReference type="Proteomes" id="UP000317909">
    <property type="component" value="Chromosome"/>
</dbReference>
<gene>
    <name evidence="2" type="primary">capB</name>
    <name evidence="2" type="ORF">I41_44440</name>
</gene>
<dbReference type="KEGG" id="llh:I41_44440"/>
<evidence type="ECO:0000313" key="2">
    <source>
        <dbReference type="EMBL" id="QDT75234.1"/>
    </source>
</evidence>
<dbReference type="Gene3D" id="3.40.1190.10">
    <property type="entry name" value="Mur-like, catalytic domain"/>
    <property type="match status" value="1"/>
</dbReference>